<dbReference type="InterPro" id="IPR023753">
    <property type="entry name" value="FAD/NAD-binding_dom"/>
</dbReference>
<dbReference type="InterPro" id="IPR018490">
    <property type="entry name" value="cNMP-bd_dom_sf"/>
</dbReference>
<dbReference type="PRINTS" id="PR00469">
    <property type="entry name" value="PNDRDTASEII"/>
</dbReference>
<gene>
    <name evidence="5" type="ORF">ACIB24_06510</name>
</gene>
<proteinExistence type="predicted"/>
<organism evidence="5 6">
    <name type="scientific">Spongisporangium articulatum</name>
    <dbReference type="NCBI Taxonomy" id="3362603"/>
    <lineage>
        <taxon>Bacteria</taxon>
        <taxon>Bacillati</taxon>
        <taxon>Actinomycetota</taxon>
        <taxon>Actinomycetes</taxon>
        <taxon>Kineosporiales</taxon>
        <taxon>Kineosporiaceae</taxon>
        <taxon>Spongisporangium</taxon>
    </lineage>
</organism>
<name>A0ABW8AK29_9ACTN</name>
<keyword evidence="6" id="KW-1185">Reference proteome</keyword>
<dbReference type="Gene3D" id="3.50.50.60">
    <property type="entry name" value="FAD/NAD(P)-binding domain"/>
    <property type="match status" value="2"/>
</dbReference>
<dbReference type="EMBL" id="JBITLV010000002">
    <property type="protein sequence ID" value="MFI7586711.1"/>
    <property type="molecule type" value="Genomic_DNA"/>
</dbReference>
<dbReference type="InterPro" id="IPR014710">
    <property type="entry name" value="RmlC-like_jellyroll"/>
</dbReference>
<dbReference type="Pfam" id="PF00027">
    <property type="entry name" value="cNMP_binding"/>
    <property type="match status" value="1"/>
</dbReference>
<feature type="domain" description="Cyclic nucleotide-binding" evidence="4">
    <location>
        <begin position="48"/>
        <end position="141"/>
    </location>
</feature>
<dbReference type="SUPFAM" id="SSF51905">
    <property type="entry name" value="FAD/NAD(P)-binding domain"/>
    <property type="match status" value="1"/>
</dbReference>
<dbReference type="RefSeq" id="WP_398276990.1">
    <property type="nucleotide sequence ID" value="NZ_JBITLV010000002.1"/>
</dbReference>
<evidence type="ECO:0000256" key="2">
    <source>
        <dbReference type="ARBA" id="ARBA00023002"/>
    </source>
</evidence>
<protein>
    <submittedName>
        <fullName evidence="5">FAD-dependent oxidoreductase</fullName>
    </submittedName>
</protein>
<accession>A0ABW8AK29</accession>
<keyword evidence="1" id="KW-0285">Flavoprotein</keyword>
<dbReference type="Proteomes" id="UP001612915">
    <property type="component" value="Unassembled WGS sequence"/>
</dbReference>
<dbReference type="CDD" id="cd00038">
    <property type="entry name" value="CAP_ED"/>
    <property type="match status" value="1"/>
</dbReference>
<dbReference type="SUPFAM" id="SSF51206">
    <property type="entry name" value="cAMP-binding domain-like"/>
    <property type="match status" value="1"/>
</dbReference>
<comment type="caution">
    <text evidence="5">The sequence shown here is derived from an EMBL/GenBank/DDBJ whole genome shotgun (WGS) entry which is preliminary data.</text>
</comment>
<evidence type="ECO:0000259" key="4">
    <source>
        <dbReference type="PROSITE" id="PS50042"/>
    </source>
</evidence>
<dbReference type="PANTHER" id="PTHR48105">
    <property type="entry name" value="THIOREDOXIN REDUCTASE 1-RELATED-RELATED"/>
    <property type="match status" value="1"/>
</dbReference>
<reference evidence="5 6" key="1">
    <citation type="submission" date="2024-10" db="EMBL/GenBank/DDBJ databases">
        <title>The Natural Products Discovery Center: Release of the First 8490 Sequenced Strains for Exploring Actinobacteria Biosynthetic Diversity.</title>
        <authorList>
            <person name="Kalkreuter E."/>
            <person name="Kautsar S.A."/>
            <person name="Yang D."/>
            <person name="Bader C.D."/>
            <person name="Teijaro C.N."/>
            <person name="Fluegel L."/>
            <person name="Davis C.M."/>
            <person name="Simpson J.R."/>
            <person name="Lauterbach L."/>
            <person name="Steele A.D."/>
            <person name="Gui C."/>
            <person name="Meng S."/>
            <person name="Li G."/>
            <person name="Viehrig K."/>
            <person name="Ye F."/>
            <person name="Su P."/>
            <person name="Kiefer A.F."/>
            <person name="Nichols A."/>
            <person name="Cepeda A.J."/>
            <person name="Yan W."/>
            <person name="Fan B."/>
            <person name="Jiang Y."/>
            <person name="Adhikari A."/>
            <person name="Zheng C.-J."/>
            <person name="Schuster L."/>
            <person name="Cowan T.M."/>
            <person name="Smanski M.J."/>
            <person name="Chevrette M.G."/>
            <person name="De Carvalho L.P.S."/>
            <person name="Shen B."/>
        </authorList>
    </citation>
    <scope>NUCLEOTIDE SEQUENCE [LARGE SCALE GENOMIC DNA]</scope>
    <source>
        <strain evidence="5 6">NPDC049639</strain>
    </source>
</reference>
<dbReference type="InterPro" id="IPR000595">
    <property type="entry name" value="cNMP-bd_dom"/>
</dbReference>
<comment type="catalytic activity">
    <reaction evidence="3">
        <text>[thioredoxin]-dithiol + NADP(+) = [thioredoxin]-disulfide + NADPH + H(+)</text>
        <dbReference type="Rhea" id="RHEA:20345"/>
        <dbReference type="Rhea" id="RHEA-COMP:10698"/>
        <dbReference type="Rhea" id="RHEA-COMP:10700"/>
        <dbReference type="ChEBI" id="CHEBI:15378"/>
        <dbReference type="ChEBI" id="CHEBI:29950"/>
        <dbReference type="ChEBI" id="CHEBI:50058"/>
        <dbReference type="ChEBI" id="CHEBI:57783"/>
        <dbReference type="ChEBI" id="CHEBI:58349"/>
        <dbReference type="EC" id="1.8.1.9"/>
    </reaction>
</comment>
<dbReference type="InterPro" id="IPR050097">
    <property type="entry name" value="Ferredoxin-NADP_redctase_2"/>
</dbReference>
<evidence type="ECO:0000256" key="1">
    <source>
        <dbReference type="ARBA" id="ARBA00022630"/>
    </source>
</evidence>
<dbReference type="PROSITE" id="PS50042">
    <property type="entry name" value="CNMP_BINDING_3"/>
    <property type="match status" value="1"/>
</dbReference>
<sequence length="547" mass="57808">MSDIPVTDERTIYSSRRRDGEDAAAWPVLSDQAMALLRAAGEVLEPAAGEVLWEAGEEYDLNLVLTGGVLLVDRRDDRVVFVVEAGDFVGELGMLMGQRAFLPGIAAEGTTLLRVRVAQLQRLVEVSGELSDVLLTALDARRGMLKRMGEGGLVLAGDDDRDLHRLQDFAERNQLPYRTVLRTDGPAWAELGQTTALPATGTAVVTGERRVLTSPTTRDLASALGIDQWGVADGVRCDLLVVGAGPAGLAAAVYGASEGLDVLVVEDVAVGGQAGRSSRIENYLGFYRGLSGAELGRAAMLQAVKFGARLVTPRSVSALVPEAGGFRARLDDQDDVLASAVIVASGVRYRRLDLPGLAELEGRGVYYAASQLEAPVVAGRAAVVVGGANSAGQAALFLARYAGHVHVLIRRADLAETMSNYLTQRLLHHERITVHPRSELSRVEGADRLEAVTWHDRARGQDVTIDAAALFLMIGAEPGTTWLQGSGVDLDGKGFVVTHDGFATSVPGMFAVGDVRAGSVKRVASAVGEGSVAISAVHTYLAEAGHH</sequence>
<evidence type="ECO:0000313" key="6">
    <source>
        <dbReference type="Proteomes" id="UP001612915"/>
    </source>
</evidence>
<keyword evidence="2" id="KW-0560">Oxidoreductase</keyword>
<evidence type="ECO:0000313" key="5">
    <source>
        <dbReference type="EMBL" id="MFI7586711.1"/>
    </source>
</evidence>
<evidence type="ECO:0000256" key="3">
    <source>
        <dbReference type="ARBA" id="ARBA00048132"/>
    </source>
</evidence>
<dbReference type="PRINTS" id="PR00368">
    <property type="entry name" value="FADPNR"/>
</dbReference>
<dbReference type="InterPro" id="IPR036188">
    <property type="entry name" value="FAD/NAD-bd_sf"/>
</dbReference>
<dbReference type="Gene3D" id="2.60.120.10">
    <property type="entry name" value="Jelly Rolls"/>
    <property type="match status" value="1"/>
</dbReference>
<dbReference type="Pfam" id="PF07992">
    <property type="entry name" value="Pyr_redox_2"/>
    <property type="match status" value="1"/>
</dbReference>